<keyword evidence="1" id="KW-0472">Membrane</keyword>
<feature type="transmembrane region" description="Helical" evidence="1">
    <location>
        <begin position="305"/>
        <end position="325"/>
    </location>
</feature>
<evidence type="ECO:0000313" key="2">
    <source>
        <dbReference type="EMBL" id="QOV23805.1"/>
    </source>
</evidence>
<dbReference type="EMBL" id="CP063311">
    <property type="protein sequence ID" value="QOV23805.1"/>
    <property type="molecule type" value="Genomic_DNA"/>
</dbReference>
<gene>
    <name evidence="2" type="ORF">IM676_05840</name>
</gene>
<feature type="transmembrane region" description="Helical" evidence="1">
    <location>
        <begin position="89"/>
        <end position="105"/>
    </location>
</feature>
<feature type="transmembrane region" description="Helical" evidence="1">
    <location>
        <begin position="56"/>
        <end position="77"/>
    </location>
</feature>
<keyword evidence="1" id="KW-0812">Transmembrane</keyword>
<dbReference type="InterPro" id="IPR007820">
    <property type="entry name" value="AbrB_fam"/>
</dbReference>
<dbReference type="Proteomes" id="UP000593846">
    <property type="component" value="Chromosome"/>
</dbReference>
<dbReference type="AlphaFoldDB" id="A0A7S6U011"/>
<protein>
    <submittedName>
        <fullName evidence="2">AbrB family transcriptional regulator</fullName>
    </submittedName>
</protein>
<name>A0A7S6U011_9CYAN</name>
<evidence type="ECO:0000313" key="3">
    <source>
        <dbReference type="Proteomes" id="UP000593846"/>
    </source>
</evidence>
<feature type="transmembrane region" description="Helical" evidence="1">
    <location>
        <begin position="170"/>
        <end position="192"/>
    </location>
</feature>
<feature type="transmembrane region" description="Helical" evidence="1">
    <location>
        <begin position="242"/>
        <end position="262"/>
    </location>
</feature>
<dbReference type="Pfam" id="PF05145">
    <property type="entry name" value="AbrB"/>
    <property type="match status" value="1"/>
</dbReference>
<dbReference type="RefSeq" id="WP_200989338.1">
    <property type="nucleotide sequence ID" value="NZ_CP063311.1"/>
</dbReference>
<feature type="transmembrane region" description="Helical" evidence="1">
    <location>
        <begin position="117"/>
        <end position="137"/>
    </location>
</feature>
<dbReference type="NCBIfam" id="TIGR03082">
    <property type="entry name" value="Gneg_AbrB_dup"/>
    <property type="match status" value="2"/>
</dbReference>
<keyword evidence="3" id="KW-1185">Reference proteome</keyword>
<accession>A0A7S6U011</accession>
<proteinExistence type="predicted"/>
<dbReference type="PIRSF" id="PIRSF038991">
    <property type="entry name" value="Protein_AbrB"/>
    <property type="match status" value="1"/>
</dbReference>
<dbReference type="GO" id="GO:0016020">
    <property type="term" value="C:membrane"/>
    <property type="evidence" value="ECO:0007669"/>
    <property type="project" value="InterPro"/>
</dbReference>
<dbReference type="InterPro" id="IPR017516">
    <property type="entry name" value="AbrB_dup"/>
</dbReference>
<evidence type="ECO:0000256" key="1">
    <source>
        <dbReference type="SAM" id="Phobius"/>
    </source>
</evidence>
<dbReference type="PANTHER" id="PTHR38457:SF1">
    <property type="entry name" value="REGULATOR ABRB-RELATED"/>
    <property type="match status" value="1"/>
</dbReference>
<reference evidence="3" key="1">
    <citation type="submission" date="2020-10" db="EMBL/GenBank/DDBJ databases">
        <title>Genome-based taxonomic classification of the species Anabaenopsis elenkinii.</title>
        <authorList>
            <person name="Delbaje E."/>
            <person name="Andreote A.P.D."/>
            <person name="Pellegrinetti T.A."/>
            <person name="Cruz R.B."/>
            <person name="Branco L.H.Z."/>
            <person name="Fiore M.F."/>
        </authorList>
    </citation>
    <scope>NUCLEOTIDE SEQUENCE [LARGE SCALE GENOMIC DNA]</scope>
    <source>
        <strain evidence="3">CCIBt3563</strain>
    </source>
</reference>
<dbReference type="KEGG" id="aee:IM676_05840"/>
<feature type="transmembrane region" description="Helical" evidence="1">
    <location>
        <begin position="31"/>
        <end position="50"/>
    </location>
</feature>
<sequence>MDQKLSLTCTPEFSTHQHPSFSTVQLSGRSLIILGLELLLAIPLGLILVTLHVGGIAWLFGGLASGAILLQICRILYQYNPPPNRRARKVGMALVGLTVGASSSGSDLTTLASGIPVFLFLTLFLIVCGICIGYIYSRLSRTNLLTSMLATVPGGVGVMSSIAADYNRNVTLVALVQAIRVTSVVLLIPFIVRSSVADVIKWQNLPVNGLLNFDLSQLGLLCLALLITTLVVYLAGLCKLPAAEFFGALLVGLGFNSLLHWIPVWGDVTFNPPGLMKLLGQMLLGITIGEYWGKKPNIGTRAISYGFMSVAMTLAAGAIAALLAMQLTSWDWLTCLLVTAPGGAPEMILVSLTLNHDVEIVTTGHLIRLIAINSSLPLWIFLFRRLDSQVSQSV</sequence>
<organism evidence="2 3">
    <name type="scientific">Anabaenopsis elenkinii CCIBt3563</name>
    <dbReference type="NCBI Taxonomy" id="2779889"/>
    <lineage>
        <taxon>Bacteria</taxon>
        <taxon>Bacillati</taxon>
        <taxon>Cyanobacteriota</taxon>
        <taxon>Cyanophyceae</taxon>
        <taxon>Nostocales</taxon>
        <taxon>Nodulariaceae</taxon>
        <taxon>Anabaenopsis</taxon>
    </lineage>
</organism>
<feature type="transmembrane region" description="Helical" evidence="1">
    <location>
        <begin position="213"/>
        <end position="236"/>
    </location>
</feature>
<keyword evidence="1" id="KW-1133">Transmembrane helix</keyword>
<dbReference type="GO" id="GO:0010468">
    <property type="term" value="P:regulation of gene expression"/>
    <property type="evidence" value="ECO:0007669"/>
    <property type="project" value="InterPro"/>
</dbReference>
<feature type="transmembrane region" description="Helical" evidence="1">
    <location>
        <begin position="366"/>
        <end position="383"/>
    </location>
</feature>
<dbReference type="PANTHER" id="PTHR38457">
    <property type="entry name" value="REGULATOR ABRB-RELATED"/>
    <property type="match status" value="1"/>
</dbReference>
<feature type="transmembrane region" description="Helical" evidence="1">
    <location>
        <begin position="332"/>
        <end position="354"/>
    </location>
</feature>